<evidence type="ECO:0000313" key="1">
    <source>
        <dbReference type="EMBL" id="CAH3195909.1"/>
    </source>
</evidence>
<comment type="caution">
    <text evidence="1">The sequence shown here is derived from an EMBL/GenBank/DDBJ whole genome shotgun (WGS) entry which is preliminary data.</text>
</comment>
<reference evidence="1 2" key="1">
    <citation type="submission" date="2022-05" db="EMBL/GenBank/DDBJ databases">
        <authorList>
            <consortium name="Genoscope - CEA"/>
            <person name="William W."/>
        </authorList>
    </citation>
    <scope>NUCLEOTIDE SEQUENCE [LARGE SCALE GENOMIC DNA]</scope>
</reference>
<accession>A0ABN8SWJ7</accession>
<protein>
    <submittedName>
        <fullName evidence="1">Uncharacterized protein</fullName>
    </submittedName>
</protein>
<dbReference type="Proteomes" id="UP001159427">
    <property type="component" value="Unassembled WGS sequence"/>
</dbReference>
<name>A0ABN8SWJ7_9CNID</name>
<gene>
    <name evidence="1" type="ORF">PEVE_00031380</name>
</gene>
<keyword evidence="2" id="KW-1185">Reference proteome</keyword>
<proteinExistence type="predicted"/>
<evidence type="ECO:0000313" key="2">
    <source>
        <dbReference type="Proteomes" id="UP001159427"/>
    </source>
</evidence>
<feature type="non-terminal residue" evidence="1">
    <location>
        <position position="125"/>
    </location>
</feature>
<dbReference type="EMBL" id="CALNXI010004483">
    <property type="protein sequence ID" value="CAH3195909.1"/>
    <property type="molecule type" value="Genomic_DNA"/>
</dbReference>
<organism evidence="1 2">
    <name type="scientific">Porites evermanni</name>
    <dbReference type="NCBI Taxonomy" id="104178"/>
    <lineage>
        <taxon>Eukaryota</taxon>
        <taxon>Metazoa</taxon>
        <taxon>Cnidaria</taxon>
        <taxon>Anthozoa</taxon>
        <taxon>Hexacorallia</taxon>
        <taxon>Scleractinia</taxon>
        <taxon>Fungiina</taxon>
        <taxon>Poritidae</taxon>
        <taxon>Porites</taxon>
    </lineage>
</organism>
<sequence>MLVSVTVNSVNRKISCFTTAYLPGKTFANEVSIEQSKETEMDEEQQIDMVDTNQPPRTTMAFRRDAAGNNSTWLAPAWNSFLNAVDWVLKWLYIGIEWPKDINSDAFAHRTVTASDSTCPTDGVS</sequence>